<evidence type="ECO:0000256" key="4">
    <source>
        <dbReference type="ARBA" id="ARBA00022768"/>
    </source>
</evidence>
<comment type="caution">
    <text evidence="8">The sequence shown here is derived from an EMBL/GenBank/DDBJ whole genome shotgun (WGS) entry which is preliminary data.</text>
</comment>
<organism evidence="8 10">
    <name type="scientific">Didymodactylos carnosus</name>
    <dbReference type="NCBI Taxonomy" id="1234261"/>
    <lineage>
        <taxon>Eukaryota</taxon>
        <taxon>Metazoa</taxon>
        <taxon>Spiralia</taxon>
        <taxon>Gnathifera</taxon>
        <taxon>Rotifera</taxon>
        <taxon>Eurotatoria</taxon>
        <taxon>Bdelloidea</taxon>
        <taxon>Philodinida</taxon>
        <taxon>Philodinidae</taxon>
        <taxon>Didymodactylos</taxon>
    </lineage>
</organism>
<evidence type="ECO:0000256" key="7">
    <source>
        <dbReference type="ARBA" id="ARBA00046511"/>
    </source>
</evidence>
<evidence type="ECO:0000256" key="2">
    <source>
        <dbReference type="ARBA" id="ARBA00011923"/>
    </source>
</evidence>
<evidence type="ECO:0000256" key="5">
    <source>
        <dbReference type="ARBA" id="ARBA00022917"/>
    </source>
</evidence>
<comment type="subunit">
    <text evidence="7">Interacts with poly(A) polymerase catalytic subunit OPG063. Interacts with OPG109 and OPG123; these interactions might help linking transcription to capping and polyadenylation.</text>
</comment>
<keyword evidence="4" id="KW-0251">Elongation factor</keyword>
<dbReference type="Gene3D" id="3.40.50.150">
    <property type="entry name" value="Vaccinia Virus protein VP39"/>
    <property type="match status" value="1"/>
</dbReference>
<dbReference type="EC" id="2.1.1.57" evidence="2"/>
<sequence>MKLDKEFSVNTLALDRKQQDVYNRNPHLREIFINRKRFLVYTKDFVKEQRFLKLFPRGTDLRISPSRNVTTEHWGERKAMLTEIEFLTNYAKQGTFSVIYVGAAPGSHINFLSTLFPQLDFILIDTKEFVAKETEKIHICSENFTNELAKKYSRNGRDLLFICDIHTFGPHHDLDDYMVQDMYDQMVWYSTLKPQASLLRFRILRAETYEYLKGDLILEPWASRRNTECRLVVVKDAPKTDYNNRAIEAALAYFHDTTRTMFYEHDLNDSEAEGLDHCYDCRAEIFILHRYLSKIQNISNGKALIQKTAEMSFDISRNIQDKTRPPITNGIRTLNVIQKK</sequence>
<name>A0A815XTW6_9BILA</name>
<keyword evidence="5" id="KW-0648">Protein biosynthesis</keyword>
<dbReference type="AlphaFoldDB" id="A0A815XTW6"/>
<dbReference type="InterPro" id="IPR025804">
    <property type="entry name" value="Pox/kineto_cap_MeTfrase"/>
</dbReference>
<dbReference type="InterPro" id="IPR029063">
    <property type="entry name" value="SAM-dependent_MTases_sf"/>
</dbReference>
<dbReference type="Proteomes" id="UP000681722">
    <property type="component" value="Unassembled WGS sequence"/>
</dbReference>
<dbReference type="CDD" id="cd20760">
    <property type="entry name" value="capping_2-OMTase_Mimiviridae"/>
    <property type="match status" value="1"/>
</dbReference>
<dbReference type="InterPro" id="IPR000176">
    <property type="entry name" value="mRNA_MeTrfase-like"/>
</dbReference>
<gene>
    <name evidence="8" type="ORF">GPM918_LOCUS39811</name>
    <name evidence="9" type="ORF">SRO942_LOCUS40714</name>
</gene>
<accession>A0A815XTW6</accession>
<keyword evidence="10" id="KW-1185">Reference proteome</keyword>
<dbReference type="Proteomes" id="UP000663829">
    <property type="component" value="Unassembled WGS sequence"/>
</dbReference>
<reference evidence="8" key="1">
    <citation type="submission" date="2021-02" db="EMBL/GenBank/DDBJ databases">
        <authorList>
            <person name="Nowell W R."/>
        </authorList>
    </citation>
    <scope>NUCLEOTIDE SEQUENCE</scope>
</reference>
<comment type="subcellular location">
    <subcellularLocation>
        <location evidence="1">Virion</location>
    </subcellularLocation>
</comment>
<dbReference type="GO" id="GO:0006370">
    <property type="term" value="P:7-methylguanosine mRNA capping"/>
    <property type="evidence" value="ECO:0007669"/>
    <property type="project" value="InterPro"/>
</dbReference>
<dbReference type="SUPFAM" id="SSF53335">
    <property type="entry name" value="S-adenosyl-L-methionine-dependent methyltransferases"/>
    <property type="match status" value="1"/>
</dbReference>
<evidence type="ECO:0000313" key="10">
    <source>
        <dbReference type="Proteomes" id="UP000663829"/>
    </source>
</evidence>
<evidence type="ECO:0000256" key="3">
    <source>
        <dbReference type="ARBA" id="ARBA00015701"/>
    </source>
</evidence>
<comment type="function">
    <text evidence="6">Displays methyltransferase, positive regulation of the poly(A) polymerase and transcription elongation activities. Involved in the modification of both mRNA ends and in intermediate and late gene positive transcription elongation. At the mRNAs 5' end, methylates the ribose 2' OH group of the first transcribed nucleotide, thereby producing a 2'-O-methylpurine cap. At the 3' end, functions as a processivity factor which stimulates the activity of the viral poly(A) polymerase OPG063 that creates mRNA's poly(A) tail. In the presence of OPG102, OPG063 does not dissociate from the RNA allowing tail elongation to around 250 adenylates.</text>
</comment>
<dbReference type="PROSITE" id="PS51612">
    <property type="entry name" value="SAM_MT_2O_PK"/>
    <property type="match status" value="1"/>
</dbReference>
<dbReference type="EMBL" id="CAJOBC010094218">
    <property type="protein sequence ID" value="CAF4423317.1"/>
    <property type="molecule type" value="Genomic_DNA"/>
</dbReference>
<dbReference type="EMBL" id="CAJNOQ010028463">
    <property type="protein sequence ID" value="CAF1561791.1"/>
    <property type="molecule type" value="Genomic_DNA"/>
</dbReference>
<dbReference type="GO" id="GO:0003746">
    <property type="term" value="F:translation elongation factor activity"/>
    <property type="evidence" value="ECO:0007669"/>
    <property type="project" value="UniProtKB-KW"/>
</dbReference>
<evidence type="ECO:0000313" key="8">
    <source>
        <dbReference type="EMBL" id="CAF1561791.1"/>
    </source>
</evidence>
<dbReference type="GO" id="GO:0004483">
    <property type="term" value="F:methyltransferase cap1 activity"/>
    <property type="evidence" value="ECO:0007669"/>
    <property type="project" value="UniProtKB-EC"/>
</dbReference>
<dbReference type="OrthoDB" id="270189at2759"/>
<dbReference type="Pfam" id="PF01358">
    <property type="entry name" value="PARP_regulatory"/>
    <property type="match status" value="1"/>
</dbReference>
<protein>
    <recommendedName>
        <fullName evidence="3">Cap-specific mRNA (nucleoside-2'-O-)-methyltransferase</fullName>
        <ecNumber evidence="2">2.1.1.57</ecNumber>
    </recommendedName>
</protein>
<proteinExistence type="predicted"/>
<evidence type="ECO:0000313" key="9">
    <source>
        <dbReference type="EMBL" id="CAF4423317.1"/>
    </source>
</evidence>
<evidence type="ECO:0000256" key="1">
    <source>
        <dbReference type="ARBA" id="ARBA00004328"/>
    </source>
</evidence>
<evidence type="ECO:0000256" key="6">
    <source>
        <dbReference type="ARBA" id="ARBA00034661"/>
    </source>
</evidence>